<accession>A0A3L7AIL0</accession>
<name>A0A3L7AIL0_9MICO</name>
<keyword evidence="5" id="KW-1185">Reference proteome</keyword>
<dbReference type="InterPro" id="IPR043129">
    <property type="entry name" value="ATPase_NBD"/>
</dbReference>
<dbReference type="Gene3D" id="1.10.10.10">
    <property type="entry name" value="Winged helix-like DNA-binding domain superfamily/Winged helix DNA-binding domain"/>
    <property type="match status" value="1"/>
</dbReference>
<reference evidence="4 5" key="1">
    <citation type="submission" date="2018-10" db="EMBL/GenBank/DDBJ databases">
        <authorList>
            <person name="Li J."/>
        </authorList>
    </citation>
    <scope>NUCLEOTIDE SEQUENCE [LARGE SCALE GENOMIC DNA]</scope>
    <source>
        <strain evidence="4 5">JCM 11654</strain>
    </source>
</reference>
<evidence type="ECO:0000256" key="1">
    <source>
        <dbReference type="ARBA" id="ARBA00006479"/>
    </source>
</evidence>
<evidence type="ECO:0000313" key="4">
    <source>
        <dbReference type="EMBL" id="RLP79421.1"/>
    </source>
</evidence>
<dbReference type="Gene3D" id="3.30.420.40">
    <property type="match status" value="2"/>
</dbReference>
<dbReference type="Pfam" id="PF00480">
    <property type="entry name" value="ROK"/>
    <property type="match status" value="1"/>
</dbReference>
<dbReference type="OrthoDB" id="9810372at2"/>
<evidence type="ECO:0000256" key="2">
    <source>
        <dbReference type="SAM" id="MobiDB-lite"/>
    </source>
</evidence>
<dbReference type="InterPro" id="IPR036388">
    <property type="entry name" value="WH-like_DNA-bd_sf"/>
</dbReference>
<dbReference type="AlphaFoldDB" id="A0A3L7AIL0"/>
<dbReference type="InterPro" id="IPR000835">
    <property type="entry name" value="HTH_MarR-typ"/>
</dbReference>
<dbReference type="SUPFAM" id="SSF53067">
    <property type="entry name" value="Actin-like ATPase domain"/>
    <property type="match status" value="1"/>
</dbReference>
<dbReference type="PANTHER" id="PTHR18964">
    <property type="entry name" value="ROK (REPRESSOR, ORF, KINASE) FAMILY"/>
    <property type="match status" value="1"/>
</dbReference>
<dbReference type="Proteomes" id="UP000269438">
    <property type="component" value="Unassembled WGS sequence"/>
</dbReference>
<comment type="similarity">
    <text evidence="1">Belongs to the ROK (NagC/XylR) family.</text>
</comment>
<gene>
    <name evidence="4" type="ORF">D9V34_16725</name>
</gene>
<organism evidence="4 5">
    <name type="scientific">Mycetocola lacteus</name>
    <dbReference type="NCBI Taxonomy" id="76637"/>
    <lineage>
        <taxon>Bacteria</taxon>
        <taxon>Bacillati</taxon>
        <taxon>Actinomycetota</taxon>
        <taxon>Actinomycetes</taxon>
        <taxon>Micrococcales</taxon>
        <taxon>Microbacteriaceae</taxon>
        <taxon>Mycetocola</taxon>
    </lineage>
</organism>
<dbReference type="EMBL" id="RCUY01000015">
    <property type="protein sequence ID" value="RLP79421.1"/>
    <property type="molecule type" value="Genomic_DNA"/>
</dbReference>
<evidence type="ECO:0000259" key="3">
    <source>
        <dbReference type="Pfam" id="PF12802"/>
    </source>
</evidence>
<dbReference type="InterPro" id="IPR049874">
    <property type="entry name" value="ROK_cs"/>
</dbReference>
<dbReference type="PANTHER" id="PTHR18964:SF149">
    <property type="entry name" value="BIFUNCTIONAL UDP-N-ACETYLGLUCOSAMINE 2-EPIMERASE_N-ACETYLMANNOSAMINE KINASE"/>
    <property type="match status" value="1"/>
</dbReference>
<feature type="domain" description="HTH marR-type" evidence="3">
    <location>
        <begin position="43"/>
        <end position="94"/>
    </location>
</feature>
<proteinExistence type="inferred from homology"/>
<protein>
    <submittedName>
        <fullName evidence="4">ROK family transcriptional regulator</fullName>
    </submittedName>
</protein>
<dbReference type="InterPro" id="IPR000600">
    <property type="entry name" value="ROK"/>
</dbReference>
<dbReference type="PROSITE" id="PS01125">
    <property type="entry name" value="ROK"/>
    <property type="match status" value="1"/>
</dbReference>
<feature type="region of interest" description="Disordered" evidence="2">
    <location>
        <begin position="1"/>
        <end position="26"/>
    </location>
</feature>
<dbReference type="RefSeq" id="WP_121689578.1">
    <property type="nucleotide sequence ID" value="NZ_RCUY01000015.1"/>
</dbReference>
<dbReference type="SUPFAM" id="SSF46785">
    <property type="entry name" value="Winged helix' DNA-binding domain"/>
    <property type="match status" value="1"/>
</dbReference>
<dbReference type="GO" id="GO:0003700">
    <property type="term" value="F:DNA-binding transcription factor activity"/>
    <property type="evidence" value="ECO:0007669"/>
    <property type="project" value="InterPro"/>
</dbReference>
<dbReference type="InterPro" id="IPR036390">
    <property type="entry name" value="WH_DNA-bd_sf"/>
</dbReference>
<dbReference type="Pfam" id="PF12802">
    <property type="entry name" value="MarR_2"/>
    <property type="match status" value="1"/>
</dbReference>
<evidence type="ECO:0000313" key="5">
    <source>
        <dbReference type="Proteomes" id="UP000269438"/>
    </source>
</evidence>
<sequence length="396" mass="40777">MTHGVDTDRNAATGRVPRAGGGLRGLRPTAKVLPEHARSHNRSLVLQQLYRTEGLSRADIARSTGLTRVTISDLVGELIGEGLIAELGQREDARPGKPATLLALNVHAFHLIGMDLSDKVAFHAARFDLGGTIIERISAPRGTAVGEDALEIVYALVERLLRDETSPILGIGVGSPGVVDGEGRIRTAPNLGWHDLPLRDLLAARFALPVTVANDANAAVLAEHTFGSQDAASDLILIQIGAGVGAGLIVDGAPVSGSRSAAGEIGHVVVGTDGGPRCACGKDGCVEAWVAAGRLAEQLEQAADPAAAEALLAAAGERLGIALAPVVGVLNLSEIVLSGPTTLLEGAFANAVLETIRQRTISDIHAELTLRMTALGQDIVLRGAAVLVLSGQLGVS</sequence>
<comment type="caution">
    <text evidence="4">The sequence shown here is derived from an EMBL/GenBank/DDBJ whole genome shotgun (WGS) entry which is preliminary data.</text>
</comment>